<evidence type="ECO:0000256" key="1">
    <source>
        <dbReference type="SAM" id="Phobius"/>
    </source>
</evidence>
<feature type="transmembrane region" description="Helical" evidence="1">
    <location>
        <begin position="44"/>
        <end position="63"/>
    </location>
</feature>
<dbReference type="Proteomes" id="UP001057991">
    <property type="component" value="Chromosome"/>
</dbReference>
<protein>
    <submittedName>
        <fullName evidence="2">Uncharacterized protein</fullName>
    </submittedName>
</protein>
<accession>A0A9Q9LUA0</accession>
<dbReference type="EMBL" id="CP080776">
    <property type="protein sequence ID" value="UWP94591.1"/>
    <property type="molecule type" value="Genomic_DNA"/>
</dbReference>
<reference evidence="2" key="1">
    <citation type="submission" date="2021-08" db="EMBL/GenBank/DDBJ databases">
        <authorList>
            <person name="Nwanade C."/>
            <person name="Wang M."/>
            <person name="Masoudi A."/>
            <person name="Yu Z."/>
            <person name="Liu J."/>
        </authorList>
    </citation>
    <scope>NUCLEOTIDE SEQUENCE</scope>
    <source>
        <strain evidence="2">S056</strain>
    </source>
</reference>
<gene>
    <name evidence="2" type="ORF">K3X48_10210</name>
</gene>
<evidence type="ECO:0000313" key="2">
    <source>
        <dbReference type="EMBL" id="UWP94591.1"/>
    </source>
</evidence>
<keyword evidence="1" id="KW-1133">Transmembrane helix</keyword>
<feature type="transmembrane region" description="Helical" evidence="1">
    <location>
        <begin position="20"/>
        <end position="38"/>
    </location>
</feature>
<dbReference type="RefSeq" id="WP_259784248.1">
    <property type="nucleotide sequence ID" value="NZ_CP080774.1"/>
</dbReference>
<keyword evidence="1" id="KW-0812">Transmembrane</keyword>
<organism evidence="2 3">
    <name type="scientific">Aliiroseovarius crassostreae</name>
    <dbReference type="NCBI Taxonomy" id="154981"/>
    <lineage>
        <taxon>Bacteria</taxon>
        <taxon>Pseudomonadati</taxon>
        <taxon>Pseudomonadota</taxon>
        <taxon>Alphaproteobacteria</taxon>
        <taxon>Rhodobacterales</taxon>
        <taxon>Paracoccaceae</taxon>
        <taxon>Aliiroseovarius</taxon>
    </lineage>
</organism>
<proteinExistence type="predicted"/>
<name>A0A9Q9LUA0_9RHOB</name>
<dbReference type="AlphaFoldDB" id="A0A9Q9LUA0"/>
<evidence type="ECO:0000313" key="3">
    <source>
        <dbReference type="Proteomes" id="UP001057991"/>
    </source>
</evidence>
<sequence>MAAELTPEQKAADAKAEKMAWGICALIIVALAGGFLTLGLPGVGLVALGLVAVIYVLLIMMAGGKG</sequence>
<keyword evidence="1" id="KW-0472">Membrane</keyword>